<dbReference type="SMART" id="SM00283">
    <property type="entry name" value="MA"/>
    <property type="match status" value="1"/>
</dbReference>
<keyword evidence="2" id="KW-0488">Methylation</keyword>
<evidence type="ECO:0000259" key="6">
    <source>
        <dbReference type="PROSITE" id="PS50111"/>
    </source>
</evidence>
<sequence length="427" mass="44305">MMLNRIRRVQIAHLENIERVVQVLAAEAKELSARSAASARASLSLMAAATGASALLALLFAIVVTRSITRPIDEAVAAARRVAQGDLTVDLRTTRRDEAGHLLEALGEMMMQLRQLLGEVATGADAVAHSSAQIAQGNQELSQRTEKQAGTLEETASSMEELTSTVAQNADHAHQASQLAVSASQVAVRGGEVVGEVVSTMEGITASSRRIADIIGVIDGIAFQTNILALNAAVEAARAGEQGRGFAVVAAEVRSLAQRSASAAKEIKALIHESVGKVDTGAKLVDAAGQTMEEIVVAVKKVSDLVADIALASQEQSSGIQQVNAGVTQMEHVVQQNAALVEEATAATGSMKMQADGLRRLVARFKLHEQAAVPAPEPAAEAPQAESLPAVPLAVTRIAARAAAANQPAVLAVSSGARSAGGEWKEF</sequence>
<comment type="subcellular location">
    <subcellularLocation>
        <location evidence="1">Membrane</location>
    </subcellularLocation>
</comment>
<evidence type="ECO:0000259" key="7">
    <source>
        <dbReference type="PROSITE" id="PS50885"/>
    </source>
</evidence>
<dbReference type="PANTHER" id="PTHR43531:SF14">
    <property type="entry name" value="METHYL-ACCEPTING CHEMOTAXIS PROTEIN I-RELATED"/>
    <property type="match status" value="1"/>
</dbReference>
<name>A0A936YWS5_9BURK</name>
<keyword evidence="5" id="KW-0472">Membrane</keyword>
<dbReference type="GO" id="GO:0006935">
    <property type="term" value="P:chemotaxis"/>
    <property type="evidence" value="ECO:0007669"/>
    <property type="project" value="InterPro"/>
</dbReference>
<evidence type="ECO:0000256" key="1">
    <source>
        <dbReference type="ARBA" id="ARBA00004370"/>
    </source>
</evidence>
<organism evidence="8 9">
    <name type="scientific">Ramlibacter monticola</name>
    <dbReference type="NCBI Taxonomy" id="1926872"/>
    <lineage>
        <taxon>Bacteria</taxon>
        <taxon>Pseudomonadati</taxon>
        <taxon>Pseudomonadota</taxon>
        <taxon>Betaproteobacteria</taxon>
        <taxon>Burkholderiales</taxon>
        <taxon>Comamonadaceae</taxon>
        <taxon>Ramlibacter</taxon>
    </lineage>
</organism>
<dbReference type="GO" id="GO:0007165">
    <property type="term" value="P:signal transduction"/>
    <property type="evidence" value="ECO:0007669"/>
    <property type="project" value="UniProtKB-KW"/>
</dbReference>
<comment type="caution">
    <text evidence="8">The sequence shown here is derived from an EMBL/GenBank/DDBJ whole genome shotgun (WGS) entry which is preliminary data.</text>
</comment>
<dbReference type="FunFam" id="1.10.287.950:FF:000001">
    <property type="entry name" value="Methyl-accepting chemotaxis sensory transducer"/>
    <property type="match status" value="1"/>
</dbReference>
<evidence type="ECO:0000256" key="5">
    <source>
        <dbReference type="SAM" id="Phobius"/>
    </source>
</evidence>
<keyword evidence="4" id="KW-0807">Transducer</keyword>
<feature type="transmembrane region" description="Helical" evidence="5">
    <location>
        <begin position="43"/>
        <end position="64"/>
    </location>
</feature>
<feature type="domain" description="HAMP" evidence="7">
    <location>
        <begin position="66"/>
        <end position="118"/>
    </location>
</feature>
<accession>A0A936YWS5</accession>
<dbReference type="PROSITE" id="PS50885">
    <property type="entry name" value="HAMP"/>
    <property type="match status" value="1"/>
</dbReference>
<evidence type="ECO:0000313" key="9">
    <source>
        <dbReference type="Proteomes" id="UP000599109"/>
    </source>
</evidence>
<dbReference type="InterPro" id="IPR004089">
    <property type="entry name" value="MCPsignal_dom"/>
</dbReference>
<reference evidence="8 9" key="1">
    <citation type="journal article" date="2017" name="Int. J. Syst. Evol. Microbiol.">
        <title>Ramlibacter monticola sp. nov., isolated from forest soil.</title>
        <authorList>
            <person name="Chaudhary D.K."/>
            <person name="Kim J."/>
        </authorList>
    </citation>
    <scope>NUCLEOTIDE SEQUENCE [LARGE SCALE GENOMIC DNA]</scope>
    <source>
        <strain evidence="8 9">KACC 19175</strain>
    </source>
</reference>
<evidence type="ECO:0000313" key="8">
    <source>
        <dbReference type="EMBL" id="MBL0390328.1"/>
    </source>
</evidence>
<gene>
    <name evidence="8" type="ORF">JJ685_04165</name>
</gene>
<dbReference type="Gene3D" id="1.10.287.950">
    <property type="entry name" value="Methyl-accepting chemotaxis protein"/>
    <property type="match status" value="1"/>
</dbReference>
<dbReference type="EMBL" id="JAEQNE010000001">
    <property type="protein sequence ID" value="MBL0390328.1"/>
    <property type="molecule type" value="Genomic_DNA"/>
</dbReference>
<evidence type="ECO:0000256" key="3">
    <source>
        <dbReference type="ARBA" id="ARBA00029447"/>
    </source>
</evidence>
<dbReference type="InterPro" id="IPR051310">
    <property type="entry name" value="MCP_chemotaxis"/>
</dbReference>
<dbReference type="CDD" id="cd06225">
    <property type="entry name" value="HAMP"/>
    <property type="match status" value="1"/>
</dbReference>
<dbReference type="Pfam" id="PF00672">
    <property type="entry name" value="HAMP"/>
    <property type="match status" value="1"/>
</dbReference>
<keyword evidence="9" id="KW-1185">Reference proteome</keyword>
<comment type="similarity">
    <text evidence="3">Belongs to the methyl-accepting chemotaxis (MCP) protein family.</text>
</comment>
<dbReference type="SUPFAM" id="SSF58104">
    <property type="entry name" value="Methyl-accepting chemotaxis protein (MCP) signaling domain"/>
    <property type="match status" value="1"/>
</dbReference>
<dbReference type="CDD" id="cd11386">
    <property type="entry name" value="MCP_signal"/>
    <property type="match status" value="1"/>
</dbReference>
<keyword evidence="5" id="KW-1133">Transmembrane helix</keyword>
<keyword evidence="5" id="KW-0812">Transmembrane</keyword>
<dbReference type="GO" id="GO:0004888">
    <property type="term" value="F:transmembrane signaling receptor activity"/>
    <property type="evidence" value="ECO:0007669"/>
    <property type="project" value="InterPro"/>
</dbReference>
<dbReference type="SMART" id="SM00304">
    <property type="entry name" value="HAMP"/>
    <property type="match status" value="1"/>
</dbReference>
<dbReference type="PROSITE" id="PS50111">
    <property type="entry name" value="CHEMOTAXIS_TRANSDUC_2"/>
    <property type="match status" value="1"/>
</dbReference>
<dbReference type="PRINTS" id="PR00260">
    <property type="entry name" value="CHEMTRNSDUCR"/>
</dbReference>
<dbReference type="GO" id="GO:0005886">
    <property type="term" value="C:plasma membrane"/>
    <property type="evidence" value="ECO:0007669"/>
    <property type="project" value="TreeGrafter"/>
</dbReference>
<evidence type="ECO:0000256" key="4">
    <source>
        <dbReference type="PROSITE-ProRule" id="PRU00284"/>
    </source>
</evidence>
<feature type="domain" description="Methyl-accepting transducer" evidence="6">
    <location>
        <begin position="123"/>
        <end position="352"/>
    </location>
</feature>
<dbReference type="AlphaFoldDB" id="A0A936YWS5"/>
<dbReference type="InterPro" id="IPR004090">
    <property type="entry name" value="Chemotax_Me-accpt_rcpt"/>
</dbReference>
<dbReference type="Pfam" id="PF00015">
    <property type="entry name" value="MCPsignal"/>
    <property type="match status" value="1"/>
</dbReference>
<dbReference type="Proteomes" id="UP000599109">
    <property type="component" value="Unassembled WGS sequence"/>
</dbReference>
<dbReference type="InterPro" id="IPR003660">
    <property type="entry name" value="HAMP_dom"/>
</dbReference>
<proteinExistence type="inferred from homology"/>
<dbReference type="PANTHER" id="PTHR43531">
    <property type="entry name" value="PROTEIN ICFG"/>
    <property type="match status" value="1"/>
</dbReference>
<evidence type="ECO:0000256" key="2">
    <source>
        <dbReference type="ARBA" id="ARBA00022481"/>
    </source>
</evidence>
<protein>
    <submittedName>
        <fullName evidence="8">HAMP domain-containing protein</fullName>
    </submittedName>
</protein>